<dbReference type="CTD" id="259332"/>
<dbReference type="PaxDb" id="6239-C29E4.13b"/>
<dbReference type="ExpressionAtlas" id="H2KZ30">
    <property type="expression patterns" value="baseline and differential"/>
</dbReference>
<dbReference type="EMBL" id="BX284603">
    <property type="protein sequence ID" value="CCD66012.1"/>
    <property type="molecule type" value="Genomic_DNA"/>
</dbReference>
<dbReference type="WormBase" id="C29E4.13b">
    <property type="protein sequence ID" value="CE41986"/>
    <property type="gene ID" value="WBGene00043051"/>
</dbReference>
<dbReference type="Proteomes" id="UP000001940">
    <property type="component" value="Chromosome III"/>
</dbReference>
<sequence length="314" mass="36804">MINKTIDPSQASMSNWKPVDDGNLEFLELNFQETIQTNSPSKKKEKMKNGRIFCKAFFTEKTHNLHSQNHRNNRLRTSRETTVAVAESAKKNGMQTIHRSGSNFVVPITMQAHPTHLSDRYLDEKDDILSQHKALPYCCHCNAIIKTWRGFEYHVLCTHLKYRPYRCFHCKKDGFYTEEEGRFHLSTRHPKDEVTLFKEYDPKKETAAREAFKQIFLICRDGPEVTKDRVHEWEREAEVEVMKFANLKFKRPIVLVRKLTSHSRQVQTPTYQNISLDSCQIPQTRPELQNIAINFRPMSVTTPHQDLSINRRGV</sequence>
<dbReference type="eggNOG" id="ENOG502TGHH">
    <property type="taxonomic scope" value="Eukaryota"/>
</dbReference>
<dbReference type="AGR" id="WB:WBGene00043051"/>
<dbReference type="InParanoid" id="H2KZ30"/>
<dbReference type="Bgee" id="WBGene00043051">
    <property type="expression patterns" value="Expressed in embryo and 3 other cell types or tissues"/>
</dbReference>
<dbReference type="OrthoDB" id="5837155at2759"/>
<protein>
    <submittedName>
        <fullName evidence="1">C2H2-type domain-containing protein</fullName>
    </submittedName>
</protein>
<reference evidence="1 2" key="1">
    <citation type="journal article" date="1998" name="Science">
        <title>Genome sequence of the nematode C. elegans: a platform for investigating biology.</title>
        <authorList>
            <consortium name="The C. elegans sequencing consortium"/>
            <person name="Sulson J.E."/>
            <person name="Waterston R."/>
        </authorList>
    </citation>
    <scope>NUCLEOTIDE SEQUENCE [LARGE SCALE GENOMIC DNA]</scope>
    <source>
        <strain evidence="1 2">Bristol N2</strain>
    </source>
</reference>
<dbReference type="HOGENOM" id="CLU_947419_0_0_1"/>
<name>H2KZ30_CAEEL</name>
<evidence type="ECO:0000313" key="2">
    <source>
        <dbReference type="Proteomes" id="UP000001940"/>
    </source>
</evidence>
<dbReference type="RefSeq" id="NP_001367582.1">
    <property type="nucleotide sequence ID" value="NM_001379812.1"/>
</dbReference>
<organism evidence="1 2">
    <name type="scientific">Caenorhabditis elegans</name>
    <dbReference type="NCBI Taxonomy" id="6239"/>
    <lineage>
        <taxon>Eukaryota</taxon>
        <taxon>Metazoa</taxon>
        <taxon>Ecdysozoa</taxon>
        <taxon>Nematoda</taxon>
        <taxon>Chromadorea</taxon>
        <taxon>Rhabditida</taxon>
        <taxon>Rhabditina</taxon>
        <taxon>Rhabditomorpha</taxon>
        <taxon>Rhabditoidea</taxon>
        <taxon>Rhabditidae</taxon>
        <taxon>Peloderinae</taxon>
        <taxon>Caenorhabditis</taxon>
    </lineage>
</organism>
<evidence type="ECO:0000313" key="1">
    <source>
        <dbReference type="EMBL" id="CCD66012.1"/>
    </source>
</evidence>
<proteinExistence type="predicted"/>
<dbReference type="FunCoup" id="H2KZ30">
    <property type="interactions" value="1614"/>
</dbReference>
<dbReference type="AlphaFoldDB" id="H2KZ30"/>
<dbReference type="GeneID" id="259332"/>
<accession>H2KZ30</accession>
<evidence type="ECO:0000313" key="3">
    <source>
        <dbReference type="WormBase" id="C29E4.13b"/>
    </source>
</evidence>
<keyword evidence="2" id="KW-1185">Reference proteome</keyword>
<gene>
    <name evidence="1 3" type="ORF">C29E4.13</name>
    <name evidence="1" type="ORF">CELE_C29E4.13</name>
</gene>